<keyword evidence="5" id="KW-1185">Reference proteome</keyword>
<feature type="transmembrane region" description="Helical" evidence="2">
    <location>
        <begin position="110"/>
        <end position="129"/>
    </location>
</feature>
<feature type="region of interest" description="Disordered" evidence="1">
    <location>
        <begin position="136"/>
        <end position="179"/>
    </location>
</feature>
<evidence type="ECO:0000256" key="2">
    <source>
        <dbReference type="SAM" id="Phobius"/>
    </source>
</evidence>
<name>A0A835K1F3_9ROSI</name>
<evidence type="ECO:0000313" key="4">
    <source>
        <dbReference type="EMBL" id="KAF9681285.1"/>
    </source>
</evidence>
<evidence type="ECO:0000256" key="3">
    <source>
        <dbReference type="SAM" id="SignalP"/>
    </source>
</evidence>
<keyword evidence="2" id="KW-0812">Transmembrane</keyword>
<organism evidence="4 5">
    <name type="scientific">Salix dunnii</name>
    <dbReference type="NCBI Taxonomy" id="1413687"/>
    <lineage>
        <taxon>Eukaryota</taxon>
        <taxon>Viridiplantae</taxon>
        <taxon>Streptophyta</taxon>
        <taxon>Embryophyta</taxon>
        <taxon>Tracheophyta</taxon>
        <taxon>Spermatophyta</taxon>
        <taxon>Magnoliopsida</taxon>
        <taxon>eudicotyledons</taxon>
        <taxon>Gunneridae</taxon>
        <taxon>Pentapetalae</taxon>
        <taxon>rosids</taxon>
        <taxon>fabids</taxon>
        <taxon>Malpighiales</taxon>
        <taxon>Salicaceae</taxon>
        <taxon>Saliceae</taxon>
        <taxon>Salix</taxon>
    </lineage>
</organism>
<feature type="chain" id="PRO_5032796217" evidence="3">
    <location>
        <begin position="29"/>
        <end position="179"/>
    </location>
</feature>
<dbReference type="EMBL" id="JADGMS010000006">
    <property type="protein sequence ID" value="KAF9681285.1"/>
    <property type="molecule type" value="Genomic_DNA"/>
</dbReference>
<comment type="caution">
    <text evidence="4">The sequence shown here is derived from an EMBL/GenBank/DDBJ whole genome shotgun (WGS) entry which is preliminary data.</text>
</comment>
<sequence>MCRKNYLRAKAIFLMFPILVARGPLVAATRPSNTMNKRPDFRAPSTYYPQSNRPVQPSAPNLCSYIPGQGKCKPPKRSFITAIVSLLHLYRYICIMMSSDMCKRSLFPTAKAIFLVFLILVARAFLVAATRPSNTMNKRPEFRAPSTYYPQSNRPVQPSGPNPCSYIPGQGDCKPPTPD</sequence>
<feature type="transmembrane region" description="Helical" evidence="2">
    <location>
        <begin position="79"/>
        <end position="98"/>
    </location>
</feature>
<dbReference type="PANTHER" id="PTHR33592">
    <property type="entry name" value="TRANSMEMBRANE PROTEIN"/>
    <property type="match status" value="1"/>
</dbReference>
<evidence type="ECO:0000313" key="5">
    <source>
        <dbReference type="Proteomes" id="UP000657918"/>
    </source>
</evidence>
<keyword evidence="3" id="KW-0732">Signal</keyword>
<protein>
    <submittedName>
        <fullName evidence="4">Uncharacterized protein</fullName>
    </submittedName>
</protein>
<accession>A0A835K1F3</accession>
<gene>
    <name evidence="4" type="ORF">SADUNF_Sadunf06G0209800</name>
</gene>
<keyword evidence="2" id="KW-1133">Transmembrane helix</keyword>
<dbReference type="AlphaFoldDB" id="A0A835K1F3"/>
<dbReference type="PANTHER" id="PTHR33592:SF3">
    <property type="entry name" value="TRANSMEMBRANE PROTEIN"/>
    <property type="match status" value="1"/>
</dbReference>
<feature type="signal peptide" evidence="3">
    <location>
        <begin position="1"/>
        <end position="28"/>
    </location>
</feature>
<evidence type="ECO:0000256" key="1">
    <source>
        <dbReference type="SAM" id="MobiDB-lite"/>
    </source>
</evidence>
<reference evidence="4 5" key="1">
    <citation type="submission" date="2020-10" db="EMBL/GenBank/DDBJ databases">
        <title>Plant Genome Project.</title>
        <authorList>
            <person name="Zhang R.-G."/>
        </authorList>
    </citation>
    <scope>NUCLEOTIDE SEQUENCE [LARGE SCALE GENOMIC DNA]</scope>
    <source>
        <strain evidence="4">FAFU-HL-1</strain>
        <tissue evidence="4">Leaf</tissue>
    </source>
</reference>
<proteinExistence type="predicted"/>
<dbReference type="OrthoDB" id="849375at2759"/>
<dbReference type="Proteomes" id="UP000657918">
    <property type="component" value="Unassembled WGS sequence"/>
</dbReference>
<keyword evidence="2" id="KW-0472">Membrane</keyword>